<dbReference type="EMBL" id="BAABWU010000002">
    <property type="protein sequence ID" value="GAA6195576.1"/>
    <property type="molecule type" value="Genomic_DNA"/>
</dbReference>
<evidence type="ECO:0000259" key="1">
    <source>
        <dbReference type="Pfam" id="PF13468"/>
    </source>
</evidence>
<evidence type="ECO:0000313" key="3">
    <source>
        <dbReference type="Proteomes" id="UP001441944"/>
    </source>
</evidence>
<name>A0ABQ0AI77_9RHOB</name>
<dbReference type="InterPro" id="IPR025870">
    <property type="entry name" value="Glyoxalase-like_dom"/>
</dbReference>
<dbReference type="Pfam" id="PF13468">
    <property type="entry name" value="Glyoxalase_3"/>
    <property type="match status" value="1"/>
</dbReference>
<dbReference type="Gene3D" id="3.10.180.10">
    <property type="entry name" value="2,3-Dihydroxybiphenyl 1,2-Dioxygenase, domain 1"/>
    <property type="match status" value="1"/>
</dbReference>
<dbReference type="RefSeq" id="WP_295452954.1">
    <property type="nucleotide sequence ID" value="NZ_BAABWU010000002.1"/>
</dbReference>
<feature type="domain" description="Glyoxalase-like" evidence="1">
    <location>
        <begin position="3"/>
        <end position="168"/>
    </location>
</feature>
<protein>
    <submittedName>
        <fullName evidence="2">VOC family protein</fullName>
    </submittedName>
</protein>
<gene>
    <name evidence="2" type="ORF">NBRC116598_10200</name>
</gene>
<keyword evidence="3" id="KW-1185">Reference proteome</keyword>
<dbReference type="Proteomes" id="UP001441944">
    <property type="component" value="Unassembled WGS sequence"/>
</dbReference>
<reference evidence="2 3" key="1">
    <citation type="submission" date="2024-04" db="EMBL/GenBank/DDBJ databases">
        <title>Draft genome sequence of Pseudophaeobacter arcticus NBRC 116598.</title>
        <authorList>
            <person name="Miyakawa T."/>
            <person name="Kusuya Y."/>
            <person name="Miura T."/>
        </authorList>
    </citation>
    <scope>NUCLEOTIDE SEQUENCE [LARGE SCALE GENOMIC DNA]</scope>
    <source>
        <strain evidence="2 3">SU-CL00105</strain>
    </source>
</reference>
<evidence type="ECO:0000313" key="2">
    <source>
        <dbReference type="EMBL" id="GAA6195576.1"/>
    </source>
</evidence>
<comment type="caution">
    <text evidence="2">The sequence shown here is derived from an EMBL/GenBank/DDBJ whole genome shotgun (WGS) entry which is preliminary data.</text>
</comment>
<proteinExistence type="predicted"/>
<accession>A0ABQ0AI77</accession>
<sequence length="200" mass="21896">MELDHLAVAGATLEEARVHVEEALGVALQPGGQHAMFGTHNYLLGLADGLYLEAIAIDPSATPQRRPCWFDLDRFTGAPRISNWICRCTDLPAQLAGLPKGAGEPVSLTRGDLKWDMAVPADGILPYDNMFPALIEWHSAHPAPSLQQQGCRLHHLVISHPEAGALQEVMPMSDPRISFETGPMGFEAEFDTPHGRRHLR</sequence>
<dbReference type="InterPro" id="IPR029068">
    <property type="entry name" value="Glyas_Bleomycin-R_OHBP_Dase"/>
</dbReference>
<organism evidence="2 3">
    <name type="scientific">Pseudophaeobacter arcticus</name>
    <dbReference type="NCBI Taxonomy" id="385492"/>
    <lineage>
        <taxon>Bacteria</taxon>
        <taxon>Pseudomonadati</taxon>
        <taxon>Pseudomonadota</taxon>
        <taxon>Alphaproteobacteria</taxon>
        <taxon>Rhodobacterales</taxon>
        <taxon>Paracoccaceae</taxon>
        <taxon>Pseudophaeobacter</taxon>
    </lineage>
</organism>